<keyword evidence="4" id="KW-1185">Reference proteome</keyword>
<dbReference type="InterPro" id="IPR034572">
    <property type="entry name" value="MCD1"/>
</dbReference>
<accession>A0A9D4Z7D6</accession>
<feature type="compositionally biased region" description="Basic and acidic residues" evidence="1">
    <location>
        <begin position="307"/>
        <end position="320"/>
    </location>
</feature>
<keyword evidence="2" id="KW-0812">Transmembrane</keyword>
<evidence type="ECO:0000313" key="4">
    <source>
        <dbReference type="Proteomes" id="UP000886520"/>
    </source>
</evidence>
<evidence type="ECO:0000313" key="3">
    <source>
        <dbReference type="EMBL" id="KAI5063715.1"/>
    </source>
</evidence>
<gene>
    <name evidence="3" type="ORF">GOP47_0022262</name>
</gene>
<feature type="region of interest" description="Disordered" evidence="1">
    <location>
        <begin position="276"/>
        <end position="320"/>
    </location>
</feature>
<feature type="transmembrane region" description="Helical" evidence="2">
    <location>
        <begin position="91"/>
        <end position="110"/>
    </location>
</feature>
<dbReference type="GO" id="GO:0009706">
    <property type="term" value="C:chloroplast inner membrane"/>
    <property type="evidence" value="ECO:0007669"/>
    <property type="project" value="TreeGrafter"/>
</dbReference>
<protein>
    <submittedName>
        <fullName evidence="3">Uncharacterized protein</fullName>
    </submittedName>
</protein>
<dbReference type="Proteomes" id="UP000886520">
    <property type="component" value="Chromosome 21"/>
</dbReference>
<reference evidence="3" key="1">
    <citation type="submission" date="2021-01" db="EMBL/GenBank/DDBJ databases">
        <title>Adiantum capillus-veneris genome.</title>
        <authorList>
            <person name="Fang Y."/>
            <person name="Liao Q."/>
        </authorList>
    </citation>
    <scope>NUCLEOTIDE SEQUENCE</scope>
    <source>
        <strain evidence="3">H3</strain>
        <tissue evidence="3">Leaf</tissue>
    </source>
</reference>
<evidence type="ECO:0000256" key="2">
    <source>
        <dbReference type="SAM" id="Phobius"/>
    </source>
</evidence>
<keyword evidence="2" id="KW-1133">Transmembrane helix</keyword>
<organism evidence="3 4">
    <name type="scientific">Adiantum capillus-veneris</name>
    <name type="common">Maidenhair fern</name>
    <dbReference type="NCBI Taxonomy" id="13818"/>
    <lineage>
        <taxon>Eukaryota</taxon>
        <taxon>Viridiplantae</taxon>
        <taxon>Streptophyta</taxon>
        <taxon>Embryophyta</taxon>
        <taxon>Tracheophyta</taxon>
        <taxon>Polypodiopsida</taxon>
        <taxon>Polypodiidae</taxon>
        <taxon>Polypodiales</taxon>
        <taxon>Pteridineae</taxon>
        <taxon>Pteridaceae</taxon>
        <taxon>Vittarioideae</taxon>
        <taxon>Adiantum</taxon>
    </lineage>
</organism>
<sequence>MERALRTSALAASQAAHKNLVALLPHTKLFTCRGPLPPRFLVQAAAFTSSSKSSPFTSLTLAERAKKSLGRTLSSVAPPFQRDGKFQPNKATLAAIGAAVLGMAIFAVLFKPTDRSGGSVEDLVKRGQLRSDRRSSSRPLKYEDPFNNPMVKVGEKNAVVKMYGKAFRLQPVTLTEEKMLSHQNRRVQAYQWKRPTVFLVEGEQIPDGADPDTVRWIPPNHPFATARNDFDEVAAEKNVYQTRGVPSRVRAEHEALRKRMQEAAEKECEMQIPAFDFNPREEKTRFDRPFPASSEQSDIGLGSRPIKPFEKSDGEFSAKD</sequence>
<dbReference type="PANTHER" id="PTHR36317">
    <property type="entry name" value="PROTEIN MULTIPLE CHLOROPLAST DIVISION SITE 1"/>
    <property type="match status" value="1"/>
</dbReference>
<proteinExistence type="predicted"/>
<comment type="caution">
    <text evidence="3">The sequence shown here is derived from an EMBL/GenBank/DDBJ whole genome shotgun (WGS) entry which is preliminary data.</text>
</comment>
<feature type="region of interest" description="Disordered" evidence="1">
    <location>
        <begin position="116"/>
        <end position="143"/>
    </location>
</feature>
<evidence type="ECO:0000256" key="1">
    <source>
        <dbReference type="SAM" id="MobiDB-lite"/>
    </source>
</evidence>
<keyword evidence="2" id="KW-0472">Membrane</keyword>
<name>A0A9D4Z7D6_ADICA</name>
<feature type="compositionally biased region" description="Basic and acidic residues" evidence="1">
    <location>
        <begin position="122"/>
        <end position="143"/>
    </location>
</feature>
<dbReference type="OrthoDB" id="1927797at2759"/>
<dbReference type="EMBL" id="JABFUD020000021">
    <property type="protein sequence ID" value="KAI5063715.1"/>
    <property type="molecule type" value="Genomic_DNA"/>
</dbReference>
<dbReference type="PANTHER" id="PTHR36317:SF1">
    <property type="entry name" value="PROTEIN MULTIPLE CHLOROPLAST DIVISION SITE 1"/>
    <property type="match status" value="1"/>
</dbReference>
<feature type="compositionally biased region" description="Basic and acidic residues" evidence="1">
    <location>
        <begin position="278"/>
        <end position="288"/>
    </location>
</feature>
<dbReference type="AlphaFoldDB" id="A0A9D4Z7D6"/>
<dbReference type="GO" id="GO:0010020">
    <property type="term" value="P:chloroplast fission"/>
    <property type="evidence" value="ECO:0007669"/>
    <property type="project" value="InterPro"/>
</dbReference>